<dbReference type="InterPro" id="IPR029058">
    <property type="entry name" value="AB_hydrolase_fold"/>
</dbReference>
<evidence type="ECO:0000313" key="10">
    <source>
        <dbReference type="EMBL" id="TRL35932.1"/>
    </source>
</evidence>
<sequence length="404" mass="42728">MAYGFRLGRFPQRAFARLVLTGSLLMGGTVVASAACGVPQQAGYHDVSLQVEGVTRQGVAYLPPAYTGDKKMAVVFDFHGSNSFPRAQMLRSSWDKVAEREGFIVFAPQGSLSGSAPGTFAWNVPGVTFREGGLDEVAFIKAALAEVKQDYCVDPDRIYASGYSGGGRMISAYLCAGGEGFAGAGFVNSLRAGLPTERRDGRWVPDATSCQPARPVSIMAFHGVKDESNPYAGGGKAYWQYGFRAALQRWTELDGCKGKATAETAGGVTFSLYDACGKGARIATFEFAEGTHDWPRPQPNAGMMAAASKTDAAGVVQVSAVRRPGFDPNIDPAARMWDFFRRADQQNVVATVNPAQPSLKAVAACGDAATIDQNTEGQTAEGMTCSNSKPAEPRRSGLGVKGAL</sequence>
<dbReference type="GO" id="GO:0045493">
    <property type="term" value="P:xylan catabolic process"/>
    <property type="evidence" value="ECO:0007669"/>
    <property type="project" value="UniProtKB-KW"/>
</dbReference>
<protein>
    <submittedName>
        <fullName evidence="10">Polyhydroxybutyrate depolymerase</fullName>
    </submittedName>
</protein>
<comment type="subcellular location">
    <subcellularLocation>
        <location evidence="1">Secreted</location>
    </subcellularLocation>
</comment>
<keyword evidence="3" id="KW-0858">Xylan degradation</keyword>
<evidence type="ECO:0000256" key="4">
    <source>
        <dbReference type="ARBA" id="ARBA00022729"/>
    </source>
</evidence>
<dbReference type="SUPFAM" id="SSF53474">
    <property type="entry name" value="alpha/beta-Hydrolases"/>
    <property type="match status" value="1"/>
</dbReference>
<comment type="caution">
    <text evidence="10">The sequence shown here is derived from an EMBL/GenBank/DDBJ whole genome shotgun (WGS) entry which is preliminary data.</text>
</comment>
<dbReference type="GO" id="GO:0030600">
    <property type="term" value="F:feruloyl esterase activity"/>
    <property type="evidence" value="ECO:0007669"/>
    <property type="project" value="InterPro"/>
</dbReference>
<evidence type="ECO:0000256" key="6">
    <source>
        <dbReference type="ARBA" id="ARBA00023277"/>
    </source>
</evidence>
<feature type="signal peptide" evidence="9">
    <location>
        <begin position="1"/>
        <end position="34"/>
    </location>
</feature>
<evidence type="ECO:0000256" key="1">
    <source>
        <dbReference type="ARBA" id="ARBA00004613"/>
    </source>
</evidence>
<accession>A0A549T238</accession>
<feature type="chain" id="PRO_5021704155" evidence="9">
    <location>
        <begin position="35"/>
        <end position="404"/>
    </location>
</feature>
<dbReference type="InterPro" id="IPR043595">
    <property type="entry name" value="FaeB/C/D"/>
</dbReference>
<keyword evidence="6" id="KW-0119">Carbohydrate metabolism</keyword>
<organism evidence="10 11">
    <name type="scientific">Rhizobium straminoryzae</name>
    <dbReference type="NCBI Taxonomy" id="1387186"/>
    <lineage>
        <taxon>Bacteria</taxon>
        <taxon>Pseudomonadati</taxon>
        <taxon>Pseudomonadota</taxon>
        <taxon>Alphaproteobacteria</taxon>
        <taxon>Hyphomicrobiales</taxon>
        <taxon>Rhizobiaceae</taxon>
        <taxon>Rhizobium/Agrobacterium group</taxon>
        <taxon>Rhizobium</taxon>
    </lineage>
</organism>
<evidence type="ECO:0000256" key="2">
    <source>
        <dbReference type="ARBA" id="ARBA00022525"/>
    </source>
</evidence>
<keyword evidence="5" id="KW-0378">Hydrolase</keyword>
<evidence type="ECO:0000256" key="7">
    <source>
        <dbReference type="ARBA" id="ARBA00023326"/>
    </source>
</evidence>
<dbReference type="EMBL" id="VJMG01000059">
    <property type="protein sequence ID" value="TRL35932.1"/>
    <property type="molecule type" value="Genomic_DNA"/>
</dbReference>
<proteinExistence type="predicted"/>
<dbReference type="AlphaFoldDB" id="A0A549T238"/>
<keyword evidence="4 9" id="KW-0732">Signal</keyword>
<dbReference type="Proteomes" id="UP000316801">
    <property type="component" value="Unassembled WGS sequence"/>
</dbReference>
<dbReference type="PANTHER" id="PTHR38050">
    <property type="match status" value="1"/>
</dbReference>
<evidence type="ECO:0000256" key="9">
    <source>
        <dbReference type="SAM" id="SignalP"/>
    </source>
</evidence>
<keyword evidence="11" id="KW-1185">Reference proteome</keyword>
<dbReference type="PANTHER" id="PTHR38050:SF2">
    <property type="entry name" value="FERULOYL ESTERASE C-RELATED"/>
    <property type="match status" value="1"/>
</dbReference>
<gene>
    <name evidence="10" type="ORF">FNA46_18915</name>
</gene>
<name>A0A549T238_9HYPH</name>
<feature type="region of interest" description="Disordered" evidence="8">
    <location>
        <begin position="377"/>
        <end position="404"/>
    </location>
</feature>
<dbReference type="Gene3D" id="3.40.50.1820">
    <property type="entry name" value="alpha/beta hydrolase"/>
    <property type="match status" value="1"/>
</dbReference>
<reference evidence="10 11" key="1">
    <citation type="submission" date="2019-07" db="EMBL/GenBank/DDBJ databases">
        <title>Ln-dependent methylotrophs.</title>
        <authorList>
            <person name="Tani A."/>
        </authorList>
    </citation>
    <scope>NUCLEOTIDE SEQUENCE [LARGE SCALE GENOMIC DNA]</scope>
    <source>
        <strain evidence="10 11">SM12</strain>
    </source>
</reference>
<keyword evidence="2" id="KW-0964">Secreted</keyword>
<evidence type="ECO:0000256" key="3">
    <source>
        <dbReference type="ARBA" id="ARBA00022651"/>
    </source>
</evidence>
<evidence type="ECO:0000313" key="11">
    <source>
        <dbReference type="Proteomes" id="UP000316801"/>
    </source>
</evidence>
<dbReference type="GO" id="GO:0005576">
    <property type="term" value="C:extracellular region"/>
    <property type="evidence" value="ECO:0007669"/>
    <property type="project" value="UniProtKB-SubCell"/>
</dbReference>
<evidence type="ECO:0000256" key="8">
    <source>
        <dbReference type="SAM" id="MobiDB-lite"/>
    </source>
</evidence>
<keyword evidence="7" id="KW-0624">Polysaccharide degradation</keyword>
<evidence type="ECO:0000256" key="5">
    <source>
        <dbReference type="ARBA" id="ARBA00022801"/>
    </source>
</evidence>